<dbReference type="HOGENOM" id="CLU_269530_0_0_1"/>
<dbReference type="SMART" id="SM00220">
    <property type="entry name" value="S_TKc"/>
    <property type="match status" value="1"/>
</dbReference>
<proteinExistence type="predicted"/>
<dbReference type="GO" id="GO:0005524">
    <property type="term" value="F:ATP binding"/>
    <property type="evidence" value="ECO:0007669"/>
    <property type="project" value="InterPro"/>
</dbReference>
<dbReference type="PROSITE" id="PS50088">
    <property type="entry name" value="ANK_REPEAT"/>
    <property type="match status" value="1"/>
</dbReference>
<accession>A8B932</accession>
<gene>
    <name evidence="2" type="ORF">GL50803_0016967</name>
</gene>
<dbReference type="GO" id="GO:0004672">
    <property type="term" value="F:protein kinase activity"/>
    <property type="evidence" value="ECO:0007669"/>
    <property type="project" value="InterPro"/>
</dbReference>
<dbReference type="Pfam" id="PF00069">
    <property type="entry name" value="Pkinase"/>
    <property type="match status" value="1"/>
</dbReference>
<dbReference type="Gene3D" id="1.25.40.20">
    <property type="entry name" value="Ankyrin repeat-containing domain"/>
    <property type="match status" value="7"/>
</dbReference>
<dbReference type="InterPro" id="IPR011009">
    <property type="entry name" value="Kinase-like_dom_sf"/>
</dbReference>
<dbReference type="Pfam" id="PF12796">
    <property type="entry name" value="Ank_2"/>
    <property type="match status" value="7"/>
</dbReference>
<dbReference type="VEuPathDB" id="GiardiaDB:GL50803_16967"/>
<dbReference type="PROSITE" id="PS50011">
    <property type="entry name" value="PROTEIN_KINASE_DOM"/>
    <property type="match status" value="1"/>
</dbReference>
<dbReference type="GeneID" id="5701668"/>
<name>A8B932_GIAIC</name>
<reference evidence="2 3" key="1">
    <citation type="journal article" date="2007" name="Science">
        <title>Genomic minimalism in the early diverging intestinal parasite Giardia lamblia.</title>
        <authorList>
            <person name="Morrison H.G."/>
            <person name="McArthur A.G."/>
            <person name="Gillin F.D."/>
            <person name="Aley S.B."/>
            <person name="Adam R.D."/>
            <person name="Olsen G.J."/>
            <person name="Best A.A."/>
            <person name="Cande W.Z."/>
            <person name="Chen F."/>
            <person name="Cipriano M.J."/>
            <person name="Davids B.J."/>
            <person name="Dawson S.C."/>
            <person name="Elmendorf H.G."/>
            <person name="Hehl A.B."/>
            <person name="Holder M.E."/>
            <person name="Huse S.M."/>
            <person name="Kim U.U."/>
            <person name="Lasek-Nesselquist E."/>
            <person name="Manning G."/>
            <person name="Nigam A."/>
            <person name="Nixon J.E."/>
            <person name="Palm D."/>
            <person name="Passamaneck N.E."/>
            <person name="Prabhu A."/>
            <person name="Reich C.I."/>
            <person name="Reiner D.S."/>
            <person name="Samuelson J."/>
            <person name="Svard S.G."/>
            <person name="Sogin M.L."/>
        </authorList>
    </citation>
    <scope>NUCLEOTIDE SEQUENCE [LARGE SCALE GENOMIC DNA]</scope>
    <source>
        <strain evidence="2 3">WB C6</strain>
    </source>
</reference>
<dbReference type="SUPFAM" id="SSF48403">
    <property type="entry name" value="Ankyrin repeat"/>
    <property type="match status" value="4"/>
</dbReference>
<dbReference type="Gene3D" id="3.30.200.20">
    <property type="entry name" value="Phosphorylase Kinase, domain 1"/>
    <property type="match status" value="1"/>
</dbReference>
<organism evidence="2 3">
    <name type="scientific">Giardia intestinalis (strain ATCC 50803 / WB clone C6)</name>
    <name type="common">Giardia lamblia</name>
    <dbReference type="NCBI Taxonomy" id="184922"/>
    <lineage>
        <taxon>Eukaryota</taxon>
        <taxon>Metamonada</taxon>
        <taxon>Diplomonadida</taxon>
        <taxon>Hexamitidae</taxon>
        <taxon>Giardiinae</taxon>
        <taxon>Giardia</taxon>
    </lineage>
</organism>
<dbReference type="EMBL" id="AACB03000004">
    <property type="protein sequence ID" value="KAE8302339.1"/>
    <property type="molecule type" value="Genomic_DNA"/>
</dbReference>
<keyword evidence="3" id="KW-1185">Reference proteome</keyword>
<keyword evidence="2" id="KW-0418">Kinase</keyword>
<dbReference type="Proteomes" id="UP000001548">
    <property type="component" value="Unassembled WGS sequence"/>
</dbReference>
<dbReference type="KEGG" id="gla:GL50803_0016967"/>
<dbReference type="InterPro" id="IPR036770">
    <property type="entry name" value="Ankyrin_rpt-contain_sf"/>
</dbReference>
<dbReference type="OMA" id="ACICENE"/>
<dbReference type="SMART" id="SM00248">
    <property type="entry name" value="ANK"/>
    <property type="match status" value="21"/>
</dbReference>
<comment type="caution">
    <text evidence="2">The sequence shown here is derived from an EMBL/GenBank/DDBJ whole genome shotgun (WGS) entry which is preliminary data.</text>
</comment>
<dbReference type="SUPFAM" id="SSF56112">
    <property type="entry name" value="Protein kinase-like (PK-like)"/>
    <property type="match status" value="1"/>
</dbReference>
<dbReference type="STRING" id="184922.A8B932"/>
<evidence type="ECO:0000313" key="3">
    <source>
        <dbReference type="Proteomes" id="UP000001548"/>
    </source>
</evidence>
<keyword evidence="2" id="KW-0808">Transferase</keyword>
<evidence type="ECO:0000256" key="1">
    <source>
        <dbReference type="SAM" id="MobiDB-lite"/>
    </source>
</evidence>
<protein>
    <submittedName>
        <fullName evidence="2">Kinase, NEK</fullName>
    </submittedName>
</protein>
<feature type="region of interest" description="Disordered" evidence="1">
    <location>
        <begin position="376"/>
        <end position="396"/>
    </location>
</feature>
<feature type="compositionally biased region" description="Low complexity" evidence="1">
    <location>
        <begin position="378"/>
        <end position="389"/>
    </location>
</feature>
<dbReference type="InterPro" id="IPR000719">
    <property type="entry name" value="Prot_kinase_dom"/>
</dbReference>
<dbReference type="RefSeq" id="XP_001708752.1">
    <property type="nucleotide sequence ID" value="XM_001708700.1"/>
</dbReference>
<dbReference type="Gene3D" id="1.10.510.10">
    <property type="entry name" value="Transferase(Phosphotransferase) domain 1"/>
    <property type="match status" value="1"/>
</dbReference>
<dbReference type="InterPro" id="IPR002110">
    <property type="entry name" value="Ankyrin_rpt"/>
</dbReference>
<evidence type="ECO:0000313" key="2">
    <source>
        <dbReference type="EMBL" id="KAE8302339.1"/>
    </source>
</evidence>
<sequence>MPNYRLPEAYTWIKSIAKWPHGEVYLASRKSDGQVVAVKEFPLTHISNDEVRATLLDDLSHLPDYDHPNLIKYYDVIHDADQNCVFLVMEYITGGSLRDEINFRRDYKDHYSESLIWDVMVQVIDAVIYLQNMTSRQNRRAMNVGAIFQNIKSSNILLMSRVDAGQDERPADHVIRCIKLSDYGFLRFPADVYSHDLSYCLYQMAHHPPELLEISRIYKEVMAQQSKGRETPVESDPGFTSPALSTTSVQPNDFIPRIDVSYDGPSADTWSLACLLLELCNLCKPKFVTENRDMKEFFRKNVGIKLCKGYTNDVITFLSKTLRWNPATRKSPSLLLELDGPREAAERLGGLHAESYYCSRCSSRLGLQFGASPTRTFTGSGHHGSAPGTPGSPGPMKCRCSHCQRPSTVDAVEPRPAAVARVMALPPVLPPNIPAKIVSSPTGLMKACIKGDRNTAKKLLSSADVGVVTSTGMSALMYCAQTGLTDIAEALLPREAGLRMVLQSEACPSGAISAAGITEYNTLLNAHILELTGGVKGATADFATLRTDSTLLDKIAATEYGRCTRYGETALGVAFNEGKIDTAAAIAAAERYLTTEYGKTVLMRAAIAGDSHMVQALMGLEAGAQDLYGQTALMLAIMNKHDSIARMLVAHEVGFVDVHQTSALMMAIDRNFPETALLLIEQEAGLQDKVGKTALMRAIEHGNYNVAQLLVTQEAGMIDSMRATALHISVEKGDLAMVELLLDREKTMRNIRGETALHIATRLHLPKLVKLLVNYEAGFKNGDGITALQYACLHDYADLVPFFLGKETGILSNDSKLAIEIAFEMLHLEIVNVLMPYEGVNISEEAGRHLGGNSMASSVNDGYNSLRIYPAHPHNTTLGETACASMYGARTIGLTSTESQRISDPLSYSRSMAKSLRDTPTRSLDSDLSRSLSKSISFIREYEVAEDEDFPPLIKAVHEDNLFKVYCLLQTQARITDSKGRTALMHAAILNKCRCIEFLAELEANMRCNRNYTALSYACICENEEAVRLLLKWESIDQSQYSSLGNRKTELMVAAENDDIGAVRCLRSQRRLQNTDGTFALYLAVEKNHVHCVRLLIKEQDLKTNEGKTAYQRALELKHYNCAYAIAIAGNHVILDDTKNTQLMLGCDRMDYRTVNKFKAQAGLENSEGRTALMIAAGNGFVEAVQLLKDAENRALQHSPTTLSICGLLCNNVTALMYAAASGASECVAELAEKEAGISDSVGGYTALMFAAKRGSTESVAALAPYELGHQAFDGSTATMLAAQAGHYNVVRTLLSASEKDIAIESSRSLTEIGLATTKAHELGEGVTALMLAARSGDFQCLKALRAECGISVPASNPTYGGWTALVFACSLGHLDCAAGLAEKEGPISGKLALKVLRQTGIDSDGGLGSNLVSILNKF</sequence>
<dbReference type="PANTHER" id="PTHR24120:SF4">
    <property type="entry name" value="GH07239P"/>
    <property type="match status" value="1"/>
</dbReference>
<dbReference type="PANTHER" id="PTHR24120">
    <property type="entry name" value="GH07239P"/>
    <property type="match status" value="1"/>
</dbReference>